<evidence type="ECO:0000313" key="2">
    <source>
        <dbReference type="EMBL" id="GGY84231.1"/>
    </source>
</evidence>
<evidence type="ECO:0000313" key="4">
    <source>
        <dbReference type="Proteomes" id="UP000294359"/>
    </source>
</evidence>
<keyword evidence="1" id="KW-1133">Transmembrane helix</keyword>
<accession>A0A4P7BK75</accession>
<reference evidence="3 4" key="2">
    <citation type="submission" date="2019-03" db="EMBL/GenBank/DDBJ databases">
        <title>Draft Genome Sequences of Six Type Strains of the Genus Massilia.</title>
        <authorList>
            <person name="Miess H."/>
            <person name="Frediansyhah A."/>
            <person name="Gross H."/>
        </authorList>
    </citation>
    <scope>NUCLEOTIDE SEQUENCE [LARGE SCALE GENOMIC DNA]</scope>
    <source>
        <strain evidence="3 4">DSM 17505</strain>
    </source>
</reference>
<keyword evidence="1" id="KW-0812">Transmembrane</keyword>
<sequence>MTPTASPPTNLRTILCAVIIAIGTIPMIWASHGWATAPRGPSGQPGFGPGLVCFVAWVLMAGTHVPCTGYLLYSACTRRVRNRAAANSLGAAAFVLLLLPVLYVYTLPG</sequence>
<evidence type="ECO:0000313" key="5">
    <source>
        <dbReference type="Proteomes" id="UP000619512"/>
    </source>
</evidence>
<keyword evidence="4" id="KW-1185">Reference proteome</keyword>
<dbReference type="RefSeq" id="WP_134387381.1">
    <property type="nucleotide sequence ID" value="NZ_BMWW01000002.1"/>
</dbReference>
<evidence type="ECO:0000313" key="3">
    <source>
        <dbReference type="EMBL" id="QBQ38682.1"/>
    </source>
</evidence>
<keyword evidence="1" id="KW-0472">Membrane</keyword>
<dbReference type="Proteomes" id="UP000619512">
    <property type="component" value="Unassembled WGS sequence"/>
</dbReference>
<proteinExistence type="predicted"/>
<reference evidence="2" key="3">
    <citation type="submission" date="2022-12" db="EMBL/GenBank/DDBJ databases">
        <authorList>
            <person name="Sun Q."/>
            <person name="Kim S."/>
        </authorList>
    </citation>
    <scope>NUCLEOTIDE SEQUENCE</scope>
    <source>
        <strain evidence="2">KCTC 12344</strain>
    </source>
</reference>
<dbReference type="EMBL" id="BMWW01000002">
    <property type="protein sequence ID" value="GGY84231.1"/>
    <property type="molecule type" value="Genomic_DNA"/>
</dbReference>
<dbReference type="EMBL" id="CP038026">
    <property type="protein sequence ID" value="QBQ38682.1"/>
    <property type="molecule type" value="Genomic_DNA"/>
</dbReference>
<protein>
    <submittedName>
        <fullName evidence="2">Uncharacterized protein</fullName>
    </submittedName>
</protein>
<feature type="transmembrane region" description="Helical" evidence="1">
    <location>
        <begin position="85"/>
        <end position="105"/>
    </location>
</feature>
<dbReference type="AlphaFoldDB" id="A0A4P7BK75"/>
<gene>
    <name evidence="3" type="ORF">E1742_22800</name>
    <name evidence="2" type="ORF">GCM10007388_16630</name>
</gene>
<evidence type="ECO:0000256" key="1">
    <source>
        <dbReference type="SAM" id="Phobius"/>
    </source>
</evidence>
<dbReference type="Proteomes" id="UP000294359">
    <property type="component" value="Chromosome"/>
</dbReference>
<feature type="transmembrane region" description="Helical" evidence="1">
    <location>
        <begin position="47"/>
        <end position="73"/>
    </location>
</feature>
<feature type="transmembrane region" description="Helical" evidence="1">
    <location>
        <begin position="12"/>
        <end position="35"/>
    </location>
</feature>
<reference evidence="2" key="1">
    <citation type="journal article" date="2014" name="Int. J. Syst. Evol. Microbiol.">
        <title>Complete genome sequence of Corynebacterium casei LMG S-19264T (=DSM 44701T), isolated from a smear-ripened cheese.</title>
        <authorList>
            <consortium name="US DOE Joint Genome Institute (JGI-PGF)"/>
            <person name="Walter F."/>
            <person name="Albersmeier A."/>
            <person name="Kalinowski J."/>
            <person name="Ruckert C."/>
        </authorList>
    </citation>
    <scope>NUCLEOTIDE SEQUENCE</scope>
    <source>
        <strain evidence="2">KCTC 12344</strain>
    </source>
</reference>
<organism evidence="2 5">
    <name type="scientific">Pseudoduganella plicata</name>
    <dbReference type="NCBI Taxonomy" id="321984"/>
    <lineage>
        <taxon>Bacteria</taxon>
        <taxon>Pseudomonadati</taxon>
        <taxon>Pseudomonadota</taxon>
        <taxon>Betaproteobacteria</taxon>
        <taxon>Burkholderiales</taxon>
        <taxon>Oxalobacteraceae</taxon>
        <taxon>Telluria group</taxon>
        <taxon>Pseudoduganella</taxon>
    </lineage>
</organism>
<name>A0A4P7BK75_9BURK</name>